<protein>
    <submittedName>
        <fullName evidence="2">Uncharacterized protein</fullName>
    </submittedName>
</protein>
<sequence length="104" mass="11722">MEADKSINLPTSNAKVDVESATADCGNAYQNVDVYLHASMLILIRQLSNLARNSENIISQIFDDSTKIERKWRKLTQRLQKIKQCADDLLNIDPKSIGNRNSSD</sequence>
<dbReference type="Proteomes" id="UP000887565">
    <property type="component" value="Unplaced"/>
</dbReference>
<dbReference type="Gene3D" id="1.20.5.340">
    <property type="match status" value="1"/>
</dbReference>
<keyword evidence="1" id="KW-1185">Reference proteome</keyword>
<reference evidence="2" key="1">
    <citation type="submission" date="2022-11" db="UniProtKB">
        <authorList>
            <consortium name="WormBaseParasite"/>
        </authorList>
    </citation>
    <scope>IDENTIFICATION</scope>
</reference>
<evidence type="ECO:0000313" key="2">
    <source>
        <dbReference type="WBParaSite" id="nRc.2.0.1.t15950-RA"/>
    </source>
</evidence>
<name>A0A915IQ03_ROMCU</name>
<accession>A0A915IQ03</accession>
<proteinExistence type="predicted"/>
<dbReference type="AlphaFoldDB" id="A0A915IQ03"/>
<organism evidence="1 2">
    <name type="scientific">Romanomermis culicivorax</name>
    <name type="common">Nematode worm</name>
    <dbReference type="NCBI Taxonomy" id="13658"/>
    <lineage>
        <taxon>Eukaryota</taxon>
        <taxon>Metazoa</taxon>
        <taxon>Ecdysozoa</taxon>
        <taxon>Nematoda</taxon>
        <taxon>Enoplea</taxon>
        <taxon>Dorylaimia</taxon>
        <taxon>Mermithida</taxon>
        <taxon>Mermithoidea</taxon>
        <taxon>Mermithidae</taxon>
        <taxon>Romanomermis</taxon>
    </lineage>
</organism>
<evidence type="ECO:0000313" key="1">
    <source>
        <dbReference type="Proteomes" id="UP000887565"/>
    </source>
</evidence>
<dbReference type="WBParaSite" id="nRc.2.0.1.t15950-RA">
    <property type="protein sequence ID" value="nRc.2.0.1.t15950-RA"/>
    <property type="gene ID" value="nRc.2.0.1.g15950"/>
</dbReference>